<reference evidence="5 6" key="1">
    <citation type="submission" date="2017-08" db="EMBL/GenBank/DDBJ databases">
        <title>Infants hospitalized years apart are colonized by the same room-sourced microbial strains.</title>
        <authorList>
            <person name="Brooks B."/>
            <person name="Olm M.R."/>
            <person name="Firek B.A."/>
            <person name="Baker R."/>
            <person name="Thomas B.C."/>
            <person name="Morowitz M.J."/>
            <person name="Banfield J.F."/>
        </authorList>
    </citation>
    <scope>NUCLEOTIDE SEQUENCE [LARGE SCALE GENOMIC DNA]</scope>
    <source>
        <strain evidence="5">S2_018_000_R3_110</strain>
    </source>
</reference>
<dbReference type="Pfam" id="PF08450">
    <property type="entry name" value="SGL"/>
    <property type="match status" value="1"/>
</dbReference>
<dbReference type="Gene3D" id="2.120.10.30">
    <property type="entry name" value="TolB, C-terminal domain"/>
    <property type="match status" value="1"/>
</dbReference>
<dbReference type="GO" id="GO:0019853">
    <property type="term" value="P:L-ascorbic acid biosynthetic process"/>
    <property type="evidence" value="ECO:0007669"/>
    <property type="project" value="TreeGrafter"/>
</dbReference>
<feature type="binding site" evidence="3">
    <location>
        <position position="102"/>
    </location>
    <ligand>
        <name>substrate</name>
    </ligand>
</feature>
<name>A0A2W4ZGM3_9SPHN</name>
<comment type="similarity">
    <text evidence="1">Belongs to the SMP-30/CGR1 family.</text>
</comment>
<dbReference type="AlphaFoldDB" id="A0A2W4ZGM3"/>
<evidence type="ECO:0000256" key="2">
    <source>
        <dbReference type="PIRSR" id="PIRSR605511-1"/>
    </source>
</evidence>
<dbReference type="Proteomes" id="UP000248614">
    <property type="component" value="Unassembled WGS sequence"/>
</dbReference>
<feature type="binding site" evidence="3">
    <location>
        <position position="100"/>
    </location>
    <ligand>
        <name>substrate</name>
    </ligand>
</feature>
<comment type="caution">
    <text evidence="5">The sequence shown here is derived from an EMBL/GenBank/DDBJ whole genome shotgun (WGS) entry which is preliminary data.</text>
</comment>
<dbReference type="EMBL" id="QFNF01000006">
    <property type="protein sequence ID" value="PZO79752.1"/>
    <property type="molecule type" value="Genomic_DNA"/>
</dbReference>
<organism evidence="5 6">
    <name type="scientific">Sphingomonas hengshuiensis</name>
    <dbReference type="NCBI Taxonomy" id="1609977"/>
    <lineage>
        <taxon>Bacteria</taxon>
        <taxon>Pseudomonadati</taxon>
        <taxon>Pseudomonadota</taxon>
        <taxon>Alphaproteobacteria</taxon>
        <taxon>Sphingomonadales</taxon>
        <taxon>Sphingomonadaceae</taxon>
        <taxon>Sphingomonas</taxon>
    </lineage>
</organism>
<dbReference type="InterPro" id="IPR011042">
    <property type="entry name" value="6-blade_b-propeller_TolB-like"/>
</dbReference>
<dbReference type="PRINTS" id="PR01790">
    <property type="entry name" value="SMP30FAMILY"/>
</dbReference>
<keyword evidence="3" id="KW-0479">Metal-binding</keyword>
<comment type="cofactor">
    <cofactor evidence="3">
        <name>Zn(2+)</name>
        <dbReference type="ChEBI" id="CHEBI:29105"/>
    </cofactor>
    <text evidence="3">Binds 1 divalent metal cation per subunit.</text>
</comment>
<keyword evidence="3" id="KW-0862">Zinc</keyword>
<feature type="binding site" evidence="3">
    <location>
        <position position="148"/>
    </location>
    <ligand>
        <name>a divalent metal cation</name>
        <dbReference type="ChEBI" id="CHEBI:60240"/>
    </ligand>
</feature>
<dbReference type="PANTHER" id="PTHR10907:SF47">
    <property type="entry name" value="REGUCALCIN"/>
    <property type="match status" value="1"/>
</dbReference>
<sequence length="285" mass="30750">MTDFEIIARDEVDKLGEGPLWRAADQSLWWVDIVTPALNRLAVATGAVERWAMPEPIGWVVERADGGLLAGFRSGIAALDPDTRAIDFWVAPEPDRPHNRLNDAKVDATGRLWFGSKDDRDLADSGALYAMGADRRPRRQDDGYQVANGPAFSRDGQLLYHTDSGRRIVYRFAVGDEGTIGESRPFLTFDPAWGYPDGMTVDAQDCLWIAHWGGGAISRFDPDGRRMLTLPLPAHNVTSCAFGGAALDRLYVTTAAMASPGTPADGALFVLDVGVGGCPATAFAG</sequence>
<evidence type="ECO:0000259" key="4">
    <source>
        <dbReference type="Pfam" id="PF08450"/>
    </source>
</evidence>
<dbReference type="InterPro" id="IPR013658">
    <property type="entry name" value="SGL"/>
</dbReference>
<evidence type="ECO:0000256" key="3">
    <source>
        <dbReference type="PIRSR" id="PIRSR605511-2"/>
    </source>
</evidence>
<dbReference type="GO" id="GO:0004341">
    <property type="term" value="F:gluconolactonase activity"/>
    <property type="evidence" value="ECO:0007669"/>
    <property type="project" value="TreeGrafter"/>
</dbReference>
<protein>
    <submittedName>
        <fullName evidence="5">Gluconolaconase</fullName>
    </submittedName>
</protein>
<feature type="active site" description="Proton donor/acceptor" evidence="2">
    <location>
        <position position="197"/>
    </location>
</feature>
<gene>
    <name evidence="5" type="ORF">DI632_03755</name>
</gene>
<feature type="domain" description="SMP-30/Gluconolactonase/LRE-like region" evidence="4">
    <location>
        <begin position="15"/>
        <end position="255"/>
    </location>
</feature>
<feature type="binding site" evidence="3">
    <location>
        <position position="17"/>
    </location>
    <ligand>
        <name>a divalent metal cation</name>
        <dbReference type="ChEBI" id="CHEBI:60240"/>
    </ligand>
</feature>
<evidence type="ECO:0000313" key="6">
    <source>
        <dbReference type="Proteomes" id="UP000248614"/>
    </source>
</evidence>
<evidence type="ECO:0000313" key="5">
    <source>
        <dbReference type="EMBL" id="PZO79752.1"/>
    </source>
</evidence>
<dbReference type="InterPro" id="IPR005511">
    <property type="entry name" value="SMP-30"/>
</dbReference>
<proteinExistence type="inferred from homology"/>
<feature type="binding site" evidence="3">
    <location>
        <position position="197"/>
    </location>
    <ligand>
        <name>a divalent metal cation</name>
        <dbReference type="ChEBI" id="CHEBI:60240"/>
    </ligand>
</feature>
<accession>A0A2W4ZGM3</accession>
<dbReference type="SUPFAM" id="SSF63829">
    <property type="entry name" value="Calcium-dependent phosphotriesterase"/>
    <property type="match status" value="1"/>
</dbReference>
<dbReference type="PANTHER" id="PTHR10907">
    <property type="entry name" value="REGUCALCIN"/>
    <property type="match status" value="1"/>
</dbReference>
<dbReference type="GO" id="GO:0005509">
    <property type="term" value="F:calcium ion binding"/>
    <property type="evidence" value="ECO:0007669"/>
    <property type="project" value="TreeGrafter"/>
</dbReference>
<evidence type="ECO:0000256" key="1">
    <source>
        <dbReference type="ARBA" id="ARBA00008853"/>
    </source>
</evidence>